<dbReference type="InterPro" id="IPR050789">
    <property type="entry name" value="Diverse_Enzym_Activities"/>
</dbReference>
<dbReference type="EMBL" id="CP013650">
    <property type="protein sequence ID" value="ALS99764.1"/>
    <property type="molecule type" value="Genomic_DNA"/>
</dbReference>
<evidence type="ECO:0000313" key="2">
    <source>
        <dbReference type="EMBL" id="ALS99764.1"/>
    </source>
</evidence>
<dbReference type="AlphaFoldDB" id="A0A0U2ZB89"/>
<evidence type="ECO:0000313" key="3">
    <source>
        <dbReference type="Proteomes" id="UP000068447"/>
    </source>
</evidence>
<proteinExistence type="predicted"/>
<gene>
    <name evidence="2" type="ORF">AT746_16815</name>
</gene>
<feature type="domain" description="Beta-lactamase-related" evidence="1">
    <location>
        <begin position="4"/>
        <end position="318"/>
    </location>
</feature>
<dbReference type="SUPFAM" id="SSF56601">
    <property type="entry name" value="beta-lactamase/transpeptidase-like"/>
    <property type="match status" value="1"/>
</dbReference>
<evidence type="ECO:0000259" key="1">
    <source>
        <dbReference type="Pfam" id="PF00144"/>
    </source>
</evidence>
<dbReference type="STRING" id="1526571.AT746_16815"/>
<reference evidence="2 3" key="1">
    <citation type="submission" date="2015-12" db="EMBL/GenBank/DDBJ databases">
        <title>Complete genome of Lacimicrobium alkaliphilum KCTC 32984.</title>
        <authorList>
            <person name="Kim S.-G."/>
            <person name="Lee Y.-J."/>
        </authorList>
    </citation>
    <scope>NUCLEOTIDE SEQUENCE [LARGE SCALE GENOMIC DNA]</scope>
    <source>
        <strain evidence="2 3">YelD216</strain>
    </source>
</reference>
<name>A0A0U2ZB89_9ALTE</name>
<keyword evidence="3" id="KW-1185">Reference proteome</keyword>
<dbReference type="Proteomes" id="UP000068447">
    <property type="component" value="Chromosome"/>
</dbReference>
<organism evidence="2 3">
    <name type="scientific">Lacimicrobium alkaliphilum</name>
    <dbReference type="NCBI Taxonomy" id="1526571"/>
    <lineage>
        <taxon>Bacteria</taxon>
        <taxon>Pseudomonadati</taxon>
        <taxon>Pseudomonadota</taxon>
        <taxon>Gammaproteobacteria</taxon>
        <taxon>Alteromonadales</taxon>
        <taxon>Alteromonadaceae</taxon>
        <taxon>Lacimicrobium</taxon>
    </lineage>
</organism>
<dbReference type="Pfam" id="PF00144">
    <property type="entry name" value="Beta-lactamase"/>
    <property type="match status" value="1"/>
</dbReference>
<dbReference type="InterPro" id="IPR001466">
    <property type="entry name" value="Beta-lactam-related"/>
</dbReference>
<accession>A0A0U2ZB89</accession>
<sequence>MSAEDVPAISFALISDRQVIFSYATGVSNTETGEPVNDQSIFEAASLSKPVFAYSVLRFAEQGLIDLDKPLYQYLPFAELEARDTRYHSVTARMVLSHTTGFPNWRWFDPAPEALNLQRGTMYQKKPPGEFSYSGEAYHYLARVMMRLTQTSEVSFEEKLLEHTQPMQALPFYWTWEPSLAVHKVSGHKDGKPTGTEWPMSYPDDTPDKIGVAGRLHTNARAYASFLAGLFSGHYLSPHSLLSMLTPQSQVPPDSYDYTENHLVAWGLGVGLGASAYGARFFHGGNNGDFQSGFSVYGQGDIGMVFFTNGNAGERLHKKLEEVLINGTL</sequence>
<dbReference type="KEGG" id="lal:AT746_16815"/>
<dbReference type="PANTHER" id="PTHR43283:SF18">
    <property type="match status" value="1"/>
</dbReference>
<protein>
    <recommendedName>
        <fullName evidence="1">Beta-lactamase-related domain-containing protein</fullName>
    </recommendedName>
</protein>
<dbReference type="InterPro" id="IPR012338">
    <property type="entry name" value="Beta-lactam/transpept-like"/>
</dbReference>
<dbReference type="PANTHER" id="PTHR43283">
    <property type="entry name" value="BETA-LACTAMASE-RELATED"/>
    <property type="match status" value="1"/>
</dbReference>
<dbReference type="Gene3D" id="3.40.710.10">
    <property type="entry name" value="DD-peptidase/beta-lactamase superfamily"/>
    <property type="match status" value="1"/>
</dbReference>